<dbReference type="PANTHER" id="PTHR30055:SF151">
    <property type="entry name" value="TRANSCRIPTIONAL REGULATORY PROTEIN"/>
    <property type="match status" value="1"/>
</dbReference>
<keyword evidence="9" id="KW-1185">Reference proteome</keyword>
<dbReference type="SMART" id="SM00345">
    <property type="entry name" value="HTH_GNTR"/>
    <property type="match status" value="1"/>
</dbReference>
<gene>
    <name evidence="8" type="ORF">OG469_33005</name>
</gene>
<evidence type="ECO:0000256" key="4">
    <source>
        <dbReference type="PROSITE-ProRule" id="PRU00335"/>
    </source>
</evidence>
<keyword evidence="3" id="KW-0804">Transcription</keyword>
<dbReference type="SUPFAM" id="SSF46689">
    <property type="entry name" value="Homeodomain-like"/>
    <property type="match status" value="1"/>
</dbReference>
<feature type="compositionally biased region" description="Acidic residues" evidence="5">
    <location>
        <begin position="106"/>
        <end position="116"/>
    </location>
</feature>
<dbReference type="PANTHER" id="PTHR30055">
    <property type="entry name" value="HTH-TYPE TRANSCRIPTIONAL REGULATOR RUTR"/>
    <property type="match status" value="1"/>
</dbReference>
<proteinExistence type="predicted"/>
<dbReference type="InterPro" id="IPR001647">
    <property type="entry name" value="HTH_TetR"/>
</dbReference>
<evidence type="ECO:0000313" key="8">
    <source>
        <dbReference type="EMBL" id="WUS59893.1"/>
    </source>
</evidence>
<dbReference type="InterPro" id="IPR036390">
    <property type="entry name" value="WH_DNA-bd_sf"/>
</dbReference>
<evidence type="ECO:0000313" key="9">
    <source>
        <dbReference type="Proteomes" id="UP001432014"/>
    </source>
</evidence>
<evidence type="ECO:0000256" key="5">
    <source>
        <dbReference type="SAM" id="MobiDB-lite"/>
    </source>
</evidence>
<evidence type="ECO:0000259" key="6">
    <source>
        <dbReference type="PROSITE" id="PS50949"/>
    </source>
</evidence>
<dbReference type="Pfam" id="PF02909">
    <property type="entry name" value="TetR_C_1"/>
    <property type="match status" value="1"/>
</dbReference>
<accession>A0ABZ1WGJ6</accession>
<dbReference type="InterPro" id="IPR000524">
    <property type="entry name" value="Tscrpt_reg_HTH_GntR"/>
</dbReference>
<protein>
    <submittedName>
        <fullName evidence="8">TetR/AcrR family transcriptional regulator C-terminal domain-containing protein</fullName>
    </submittedName>
</protein>
<dbReference type="Pfam" id="PF00440">
    <property type="entry name" value="TetR_N"/>
    <property type="match status" value="1"/>
</dbReference>
<feature type="region of interest" description="Disordered" evidence="5">
    <location>
        <begin position="69"/>
        <end position="116"/>
    </location>
</feature>
<keyword evidence="1" id="KW-0805">Transcription regulation</keyword>
<evidence type="ECO:0000256" key="3">
    <source>
        <dbReference type="ARBA" id="ARBA00023163"/>
    </source>
</evidence>
<dbReference type="InterPro" id="IPR009057">
    <property type="entry name" value="Homeodomain-like_sf"/>
</dbReference>
<feature type="compositionally biased region" description="Low complexity" evidence="5">
    <location>
        <begin position="69"/>
        <end position="91"/>
    </location>
</feature>
<keyword evidence="2 4" id="KW-0238">DNA-binding</keyword>
<dbReference type="Gene3D" id="1.10.10.60">
    <property type="entry name" value="Homeodomain-like"/>
    <property type="match status" value="1"/>
</dbReference>
<evidence type="ECO:0000256" key="2">
    <source>
        <dbReference type="ARBA" id="ARBA00023125"/>
    </source>
</evidence>
<dbReference type="CDD" id="cd07377">
    <property type="entry name" value="WHTH_GntR"/>
    <property type="match status" value="1"/>
</dbReference>
<name>A0ABZ1WGJ6_9ACTN</name>
<organism evidence="8 9">
    <name type="scientific">Kitasatospora herbaricolor</name>
    <dbReference type="NCBI Taxonomy" id="68217"/>
    <lineage>
        <taxon>Bacteria</taxon>
        <taxon>Bacillati</taxon>
        <taxon>Actinomycetota</taxon>
        <taxon>Actinomycetes</taxon>
        <taxon>Kitasatosporales</taxon>
        <taxon>Streptomycetaceae</taxon>
        <taxon>Kitasatospora</taxon>
    </lineage>
</organism>
<dbReference type="Proteomes" id="UP001432014">
    <property type="component" value="Chromosome"/>
</dbReference>
<dbReference type="InterPro" id="IPR004111">
    <property type="entry name" value="Repressor_TetR_C"/>
</dbReference>
<dbReference type="SUPFAM" id="SSF46785">
    <property type="entry name" value="Winged helix' DNA-binding domain"/>
    <property type="match status" value="1"/>
</dbReference>
<dbReference type="PROSITE" id="PS50949">
    <property type="entry name" value="HTH_GNTR"/>
    <property type="match status" value="1"/>
</dbReference>
<dbReference type="InterPro" id="IPR036388">
    <property type="entry name" value="WH-like_DNA-bd_sf"/>
</dbReference>
<dbReference type="Pfam" id="PF00392">
    <property type="entry name" value="GntR"/>
    <property type="match status" value="1"/>
</dbReference>
<evidence type="ECO:0000259" key="7">
    <source>
        <dbReference type="PROSITE" id="PS50977"/>
    </source>
</evidence>
<reference evidence="8 9" key="1">
    <citation type="submission" date="2022-10" db="EMBL/GenBank/DDBJ databases">
        <title>The complete genomes of actinobacterial strains from the NBC collection.</title>
        <authorList>
            <person name="Joergensen T.S."/>
            <person name="Alvarez Arevalo M."/>
            <person name="Sterndorff E.B."/>
            <person name="Faurdal D."/>
            <person name="Vuksanovic O."/>
            <person name="Mourched A.-S."/>
            <person name="Charusanti P."/>
            <person name="Shaw S."/>
            <person name="Blin K."/>
            <person name="Weber T."/>
        </authorList>
    </citation>
    <scope>NUCLEOTIDE SEQUENCE [LARGE SCALE GENOMIC DNA]</scope>
    <source>
        <strain evidence="8 9">NBC_01247</strain>
    </source>
</reference>
<dbReference type="Gene3D" id="1.10.357.10">
    <property type="entry name" value="Tetracycline Repressor, domain 2"/>
    <property type="match status" value="1"/>
</dbReference>
<feature type="domain" description="HTH gntR-type" evidence="6">
    <location>
        <begin position="6"/>
        <end position="74"/>
    </location>
</feature>
<feature type="domain" description="HTH tetR-type" evidence="7">
    <location>
        <begin position="117"/>
        <end position="177"/>
    </location>
</feature>
<evidence type="ECO:0000256" key="1">
    <source>
        <dbReference type="ARBA" id="ARBA00023015"/>
    </source>
</evidence>
<sequence>MSPETDPPFRRIAAELRRRITEGELAPGERVPSTRRIAEEWGVALATATKVLTTLSLEGLVESRPRVGTVVAPGAGTPAPAPGRGRPQGQGSNPAPVTGAERDGPEGDQDGPEGDQDLTRARIVRAAIEIADAEGLAALSMRGVAARLGVAAMSPYRYVGSKEELLLLMADAAFGEAAYPAVPPEGWRAQLELSARTLWSLFRRHPWLAQLGSLTRPLLLPDLMVHAEWALRALDGRGLDARTMLDVHVLLYGFVEGIAANLEREAQAEAATGLSEDEWMDRQAPAFRAITASPRFPVFSRLVRSVEGGYDLDLDTLFEFGLRSLLDGLTGLVEGRTEPPTTR</sequence>
<dbReference type="InterPro" id="IPR036271">
    <property type="entry name" value="Tet_transcr_reg_TetR-rel_C_sf"/>
</dbReference>
<dbReference type="SUPFAM" id="SSF48498">
    <property type="entry name" value="Tetracyclin repressor-like, C-terminal domain"/>
    <property type="match status" value="1"/>
</dbReference>
<dbReference type="InterPro" id="IPR050109">
    <property type="entry name" value="HTH-type_TetR-like_transc_reg"/>
</dbReference>
<dbReference type="Gene3D" id="1.10.10.10">
    <property type="entry name" value="Winged helix-like DNA-binding domain superfamily/Winged helix DNA-binding domain"/>
    <property type="match status" value="1"/>
</dbReference>
<dbReference type="EMBL" id="CP108482">
    <property type="protein sequence ID" value="WUS59893.1"/>
    <property type="molecule type" value="Genomic_DNA"/>
</dbReference>
<feature type="DNA-binding region" description="H-T-H motif" evidence="4">
    <location>
        <begin position="140"/>
        <end position="159"/>
    </location>
</feature>
<dbReference type="RefSeq" id="WP_329494007.1">
    <property type="nucleotide sequence ID" value="NZ_CP108460.1"/>
</dbReference>
<dbReference type="PROSITE" id="PS50977">
    <property type="entry name" value="HTH_TETR_2"/>
    <property type="match status" value="1"/>
</dbReference>